<evidence type="ECO:0000256" key="1">
    <source>
        <dbReference type="ARBA" id="ARBA00023015"/>
    </source>
</evidence>
<evidence type="ECO:0000313" key="6">
    <source>
        <dbReference type="EMBL" id="CAL6022079.1"/>
    </source>
</evidence>
<gene>
    <name evidence="5" type="ORF">HINF_LOCUS26713</name>
    <name evidence="6" type="ORF">HINF_LOCUS28476</name>
    <name evidence="7" type="ORF">HINF_LOCUS28879</name>
</gene>
<dbReference type="PANTHER" id="PTHR44042">
    <property type="entry name" value="DUPLICATED HOMEODOMAIN-LIKE SUPERFAMILY PROTEIN-RELATED"/>
    <property type="match status" value="1"/>
</dbReference>
<dbReference type="SUPFAM" id="SSF46689">
    <property type="entry name" value="Homeodomain-like"/>
    <property type="match status" value="1"/>
</dbReference>
<evidence type="ECO:0000313" key="8">
    <source>
        <dbReference type="Proteomes" id="UP001642409"/>
    </source>
</evidence>
<reference evidence="5" key="1">
    <citation type="submission" date="2023-06" db="EMBL/GenBank/DDBJ databases">
        <authorList>
            <person name="Kurt Z."/>
        </authorList>
    </citation>
    <scope>NUCLEOTIDE SEQUENCE</scope>
</reference>
<dbReference type="InterPro" id="IPR006447">
    <property type="entry name" value="Myb_dom_plants"/>
</dbReference>
<keyword evidence="1" id="KW-0805">Transcription regulation</keyword>
<reference evidence="6 8" key="2">
    <citation type="submission" date="2024-07" db="EMBL/GenBank/DDBJ databases">
        <authorList>
            <person name="Akdeniz Z."/>
        </authorList>
    </citation>
    <scope>NUCLEOTIDE SEQUENCE [LARGE SCALE GENOMIC DNA]</scope>
</reference>
<dbReference type="InterPro" id="IPR001005">
    <property type="entry name" value="SANT/Myb"/>
</dbReference>
<dbReference type="InterPro" id="IPR009057">
    <property type="entry name" value="Homeodomain-like_sf"/>
</dbReference>
<evidence type="ECO:0000259" key="4">
    <source>
        <dbReference type="PROSITE" id="PS51294"/>
    </source>
</evidence>
<dbReference type="EMBL" id="CAXDID020000090">
    <property type="protein sequence ID" value="CAL6022079.1"/>
    <property type="molecule type" value="Genomic_DNA"/>
</dbReference>
<dbReference type="InterPro" id="IPR017930">
    <property type="entry name" value="Myb_dom"/>
</dbReference>
<keyword evidence="2" id="KW-0804">Transcription</keyword>
<keyword evidence="5" id="KW-0238">DNA-binding</keyword>
<dbReference type="PANTHER" id="PTHR44042:SF67">
    <property type="entry name" value="MYB-LIKE PROTEIN I"/>
    <property type="match status" value="1"/>
</dbReference>
<keyword evidence="3" id="KW-0539">Nucleus</keyword>
<dbReference type="NCBIfam" id="TIGR01557">
    <property type="entry name" value="myb_SHAQKYF"/>
    <property type="match status" value="1"/>
</dbReference>
<dbReference type="AlphaFoldDB" id="A0AA86PID6"/>
<dbReference type="Proteomes" id="UP001642409">
    <property type="component" value="Unassembled WGS sequence"/>
</dbReference>
<evidence type="ECO:0000313" key="5">
    <source>
        <dbReference type="EMBL" id="CAI9939068.1"/>
    </source>
</evidence>
<evidence type="ECO:0000256" key="3">
    <source>
        <dbReference type="ARBA" id="ARBA00023242"/>
    </source>
</evidence>
<evidence type="ECO:0000256" key="2">
    <source>
        <dbReference type="ARBA" id="ARBA00023163"/>
    </source>
</evidence>
<dbReference type="EMBL" id="CAXDID020000092">
    <property type="protein sequence ID" value="CAL6022920.1"/>
    <property type="molecule type" value="Genomic_DNA"/>
</dbReference>
<dbReference type="Gene3D" id="1.10.10.60">
    <property type="entry name" value="Homeodomain-like"/>
    <property type="match status" value="1"/>
</dbReference>
<keyword evidence="8" id="KW-1185">Reference proteome</keyword>
<evidence type="ECO:0000313" key="7">
    <source>
        <dbReference type="EMBL" id="CAL6022920.1"/>
    </source>
</evidence>
<dbReference type="CDD" id="cd00167">
    <property type="entry name" value="SANT"/>
    <property type="match status" value="1"/>
</dbReference>
<proteinExistence type="predicted"/>
<comment type="caution">
    <text evidence="5">The sequence shown here is derived from an EMBL/GenBank/DDBJ whole genome shotgun (WGS) entry which is preliminary data.</text>
</comment>
<dbReference type="SMART" id="SM00717">
    <property type="entry name" value="SANT"/>
    <property type="match status" value="1"/>
</dbReference>
<dbReference type="GO" id="GO:0003677">
    <property type="term" value="F:DNA binding"/>
    <property type="evidence" value="ECO:0007669"/>
    <property type="project" value="UniProtKB-KW"/>
</dbReference>
<dbReference type="PROSITE" id="PS51294">
    <property type="entry name" value="HTH_MYB"/>
    <property type="match status" value="1"/>
</dbReference>
<organism evidence="5">
    <name type="scientific">Hexamita inflata</name>
    <dbReference type="NCBI Taxonomy" id="28002"/>
    <lineage>
        <taxon>Eukaryota</taxon>
        <taxon>Metamonada</taxon>
        <taxon>Diplomonadida</taxon>
        <taxon>Hexamitidae</taxon>
        <taxon>Hexamitinae</taxon>
        <taxon>Hexamita</taxon>
    </lineage>
</organism>
<sequence length="125" mass="14637">MIKQQLLDLLQAQHNLIRKLDSLLPHSTTNQNLQNVFWTQSEHNQFIFLVNKFGKNKISEIARNIPGKNKKQVATHSQKFFNKLKMNAQKQYFGKENEDENVLKYLEKNGLKGIGLKQVLMQLQM</sequence>
<dbReference type="Pfam" id="PF00249">
    <property type="entry name" value="Myb_DNA-binding"/>
    <property type="match status" value="1"/>
</dbReference>
<feature type="domain" description="HTH myb-type" evidence="4">
    <location>
        <begin position="30"/>
        <end position="85"/>
    </location>
</feature>
<dbReference type="EMBL" id="CATOUU010000660">
    <property type="protein sequence ID" value="CAI9939068.1"/>
    <property type="molecule type" value="Genomic_DNA"/>
</dbReference>
<name>A0AA86PID6_9EUKA</name>
<accession>A0AA86PID6</accession>
<protein>
    <submittedName>
        <fullName evidence="5">Myb-like DNA-binding domain-containing protein</fullName>
    </submittedName>
    <submittedName>
        <fullName evidence="6">Myb-like_DNA-binding domain-containing protein</fullName>
    </submittedName>
</protein>